<reference evidence="2 3" key="1">
    <citation type="submission" date="2024-03" db="EMBL/GenBank/DDBJ databases">
        <title>A high-quality draft genome sequence of Diaporthe vaccinii, a causative agent of upright dieback and viscid rot disease in cranberry plants.</title>
        <authorList>
            <person name="Sarrasin M."/>
            <person name="Lang B.F."/>
            <person name="Burger G."/>
        </authorList>
    </citation>
    <scope>NUCLEOTIDE SEQUENCE [LARGE SCALE GENOMIC DNA]</scope>
    <source>
        <strain evidence="2 3">IS7</strain>
    </source>
</reference>
<evidence type="ECO:0000313" key="2">
    <source>
        <dbReference type="EMBL" id="KAL2289336.1"/>
    </source>
</evidence>
<dbReference type="InterPro" id="IPR036287">
    <property type="entry name" value="Rv1873-like_sf"/>
</dbReference>
<evidence type="ECO:0000313" key="3">
    <source>
        <dbReference type="Proteomes" id="UP001600888"/>
    </source>
</evidence>
<dbReference type="Gene3D" id="1.25.40.380">
    <property type="entry name" value="Protein of unknown function DUF1810"/>
    <property type="match status" value="1"/>
</dbReference>
<accession>A0ABR4F3Q5</accession>
<sequence length="339" mass="38495">MSSSPLFTASSPATSAVEADNDPFNLDRFIKAQDQGNAFENVLAAFRGGHKKPKPATWIWFVFPQMDHCQTKSLRVKLSDEDNYFSYEDVDEQTWLKKDVWPKGQALTSLDEARAYLKHPILGNRARVAATVVLHSPFADKFALMDNVSMDVARLHSSMTIFRQASRFPRCIHSKKSKRGENGVFAQVINRFFVEFMHSDEENDWLDYDDRQLMTYKRGSRHKPTLECLDKQEQVEIERRLKQGLGCVCGLALEKVKEMDRGSKRKMTNTQAVAEAQKKRRTRKIEQERKKREEMGMMFDGDGPSSSPSAGGLATITKDRTQHHDPRPSTGEASSTGAV</sequence>
<dbReference type="Pfam" id="PF08837">
    <property type="entry name" value="DUF1810"/>
    <property type="match status" value="2"/>
</dbReference>
<proteinExistence type="predicted"/>
<dbReference type="EMBL" id="JBAWTH010000013">
    <property type="protein sequence ID" value="KAL2289336.1"/>
    <property type="molecule type" value="Genomic_DNA"/>
</dbReference>
<gene>
    <name evidence="2" type="ORF">FJTKL_02339</name>
</gene>
<feature type="compositionally biased region" description="Low complexity" evidence="1">
    <location>
        <begin position="300"/>
        <end position="312"/>
    </location>
</feature>
<dbReference type="InterPro" id="IPR014937">
    <property type="entry name" value="DUF1810"/>
</dbReference>
<evidence type="ECO:0000256" key="1">
    <source>
        <dbReference type="SAM" id="MobiDB-lite"/>
    </source>
</evidence>
<name>A0ABR4F3Q5_9PEZI</name>
<protein>
    <submittedName>
        <fullName evidence="2">Uncharacterized protein</fullName>
    </submittedName>
</protein>
<feature type="compositionally biased region" description="Basic and acidic residues" evidence="1">
    <location>
        <begin position="317"/>
        <end position="327"/>
    </location>
</feature>
<feature type="region of interest" description="Disordered" evidence="1">
    <location>
        <begin position="260"/>
        <end position="339"/>
    </location>
</feature>
<dbReference type="Proteomes" id="UP001600888">
    <property type="component" value="Unassembled WGS sequence"/>
</dbReference>
<keyword evidence="3" id="KW-1185">Reference proteome</keyword>
<feature type="compositionally biased region" description="Basic and acidic residues" evidence="1">
    <location>
        <begin position="284"/>
        <end position="295"/>
    </location>
</feature>
<organism evidence="2 3">
    <name type="scientific">Diaporthe vaccinii</name>
    <dbReference type="NCBI Taxonomy" id="105482"/>
    <lineage>
        <taxon>Eukaryota</taxon>
        <taxon>Fungi</taxon>
        <taxon>Dikarya</taxon>
        <taxon>Ascomycota</taxon>
        <taxon>Pezizomycotina</taxon>
        <taxon>Sordariomycetes</taxon>
        <taxon>Sordariomycetidae</taxon>
        <taxon>Diaporthales</taxon>
        <taxon>Diaporthaceae</taxon>
        <taxon>Diaporthe</taxon>
        <taxon>Diaporthe eres species complex</taxon>
    </lineage>
</organism>
<dbReference type="SUPFAM" id="SSF140736">
    <property type="entry name" value="Rv1873-like"/>
    <property type="match status" value="2"/>
</dbReference>
<comment type="caution">
    <text evidence="2">The sequence shown here is derived from an EMBL/GenBank/DDBJ whole genome shotgun (WGS) entry which is preliminary data.</text>
</comment>